<reference evidence="3 4" key="2">
    <citation type="journal article" date="2021" name="Microorganisms">
        <title>The Ever-Expanding Pseudomonas Genus: Description of 43 New Species and Partition of the Pseudomonas putida Group.</title>
        <authorList>
            <person name="Girard L."/>
            <person name="Lood C."/>
            <person name="Hofte M."/>
            <person name="Vandamme P."/>
            <person name="Rokni-Zadeh H."/>
            <person name="van Noort V."/>
            <person name="Lavigne R."/>
            <person name="De Mot R."/>
        </authorList>
    </citation>
    <scope>NUCLEOTIDE SEQUENCE [LARGE SCALE GENOMIC DNA]</scope>
    <source>
        <strain evidence="3 4">ZA 5.3</strain>
    </source>
</reference>
<feature type="transmembrane region" description="Helical" evidence="2">
    <location>
        <begin position="77"/>
        <end position="96"/>
    </location>
</feature>
<gene>
    <name evidence="3" type="ORF">HU718_023310</name>
</gene>
<organism evidence="3 4">
    <name type="scientific">Pseudomonas tensinigenes</name>
    <dbReference type="NCBI Taxonomy" id="2745511"/>
    <lineage>
        <taxon>Bacteria</taxon>
        <taxon>Pseudomonadati</taxon>
        <taxon>Pseudomonadota</taxon>
        <taxon>Gammaproteobacteria</taxon>
        <taxon>Pseudomonadales</taxon>
        <taxon>Pseudomonadaceae</taxon>
        <taxon>Pseudomonas</taxon>
    </lineage>
</organism>
<dbReference type="Proteomes" id="UP000646386">
    <property type="component" value="Chromosome"/>
</dbReference>
<dbReference type="RefSeq" id="WP_186614579.1">
    <property type="nucleotide sequence ID" value="NZ_CP077089.1"/>
</dbReference>
<keyword evidence="2" id="KW-0472">Membrane</keyword>
<proteinExistence type="predicted"/>
<feature type="region of interest" description="Disordered" evidence="1">
    <location>
        <begin position="179"/>
        <end position="227"/>
    </location>
</feature>
<evidence type="ECO:0000313" key="4">
    <source>
        <dbReference type="Proteomes" id="UP000646386"/>
    </source>
</evidence>
<evidence type="ECO:0000313" key="3">
    <source>
        <dbReference type="EMBL" id="QXI04931.1"/>
    </source>
</evidence>
<keyword evidence="2" id="KW-1133">Transmembrane helix</keyword>
<keyword evidence="2" id="KW-0812">Transmembrane</keyword>
<accession>A0ABX8PV11</accession>
<sequence length="227" mass="25746">MQNTVEKLRNSREEARLFLLSLDLEKREKEILKREQELDTQKEKTSAEELYNSHAVEFRSQSIASFYNTKMEKDKTLLTLSIATLGFIITFLNSTFELSWQTTLITSASAALLYTSYAIIKIFDKNGDYILASIKDENEKVKKISLTLRKLDASATNSFYAGILLTVILAAVSQYKKEDTMKKEPSGRSSSLQVSKESFAGASSLKPNKPSKTEKDSKKEEKKEDKK</sequence>
<evidence type="ECO:0000256" key="2">
    <source>
        <dbReference type="SAM" id="Phobius"/>
    </source>
</evidence>
<name>A0ABX8PV11_9PSED</name>
<feature type="transmembrane region" description="Helical" evidence="2">
    <location>
        <begin position="158"/>
        <end position="175"/>
    </location>
</feature>
<keyword evidence="4" id="KW-1185">Reference proteome</keyword>
<reference evidence="3 4" key="1">
    <citation type="journal article" date="2020" name="Microorganisms">
        <title>Reliable Identification of Environmental Pseudomonas Isolates Using the rpoD Gene.</title>
        <authorList>
            <consortium name="The Broad Institute Genome Sequencing Platform"/>
            <person name="Girard L."/>
            <person name="Lood C."/>
            <person name="Rokni-Zadeh H."/>
            <person name="van Noort V."/>
            <person name="Lavigne R."/>
            <person name="De Mot R."/>
        </authorList>
    </citation>
    <scope>NUCLEOTIDE SEQUENCE [LARGE SCALE GENOMIC DNA]</scope>
    <source>
        <strain evidence="3 4">ZA 5.3</strain>
    </source>
</reference>
<feature type="compositionally biased region" description="Basic and acidic residues" evidence="1">
    <location>
        <begin position="211"/>
        <end position="227"/>
    </location>
</feature>
<feature type="compositionally biased region" description="Polar residues" evidence="1">
    <location>
        <begin position="187"/>
        <end position="196"/>
    </location>
</feature>
<evidence type="ECO:0000256" key="1">
    <source>
        <dbReference type="SAM" id="MobiDB-lite"/>
    </source>
</evidence>
<protein>
    <submittedName>
        <fullName evidence="3">Uncharacterized protein</fullName>
    </submittedName>
</protein>
<dbReference type="EMBL" id="CP077089">
    <property type="protein sequence ID" value="QXI04931.1"/>
    <property type="molecule type" value="Genomic_DNA"/>
</dbReference>